<evidence type="ECO:0000313" key="2">
    <source>
        <dbReference type="EMBL" id="MDJ1645500.1"/>
    </source>
</evidence>
<dbReference type="RefSeq" id="WP_283827067.1">
    <property type="nucleotide sequence ID" value="NZ_JASDDP010000003.1"/>
</dbReference>
<keyword evidence="1" id="KW-1133">Transmembrane helix</keyword>
<dbReference type="Proteomes" id="UP001224428">
    <property type="component" value="Unassembled WGS sequence"/>
</dbReference>
<keyword evidence="1" id="KW-0472">Membrane</keyword>
<feature type="transmembrane region" description="Helical" evidence="1">
    <location>
        <begin position="15"/>
        <end position="37"/>
    </location>
</feature>
<proteinExistence type="predicted"/>
<keyword evidence="3" id="KW-1185">Reference proteome</keyword>
<protein>
    <submittedName>
        <fullName evidence="2">Uncharacterized protein</fullName>
    </submittedName>
</protein>
<keyword evidence="1" id="KW-0812">Transmembrane</keyword>
<dbReference type="AlphaFoldDB" id="A0AAJ1PTC0"/>
<evidence type="ECO:0000313" key="3">
    <source>
        <dbReference type="Proteomes" id="UP001224428"/>
    </source>
</evidence>
<reference evidence="2" key="1">
    <citation type="submission" date="2023-05" db="EMBL/GenBank/DDBJ databases">
        <title>Mycoplasma phocimorsus sp. nov., isolated from Scandinavian patients with seal finger or septic arthritis after contact with seals.</title>
        <authorList>
            <person name="Skafte-Holm A."/>
            <person name="Pedersen T.R."/>
            <person name="Froelund M."/>
            <person name="Stegger M."/>
            <person name="Qvortrup K."/>
            <person name="Michaels D.L."/>
            <person name="Brown D.R."/>
            <person name="Jensen J.S."/>
        </authorList>
    </citation>
    <scope>NUCLEOTIDE SEQUENCE</scope>
    <source>
        <strain evidence="2">M5725</strain>
    </source>
</reference>
<evidence type="ECO:0000256" key="1">
    <source>
        <dbReference type="SAM" id="Phobius"/>
    </source>
</evidence>
<accession>A0AAJ1PTC0</accession>
<gene>
    <name evidence="2" type="ORF">QLQ80_00135</name>
</gene>
<dbReference type="EMBL" id="JASDDP010000003">
    <property type="protein sequence ID" value="MDJ1645500.1"/>
    <property type="molecule type" value="Genomic_DNA"/>
</dbReference>
<name>A0AAJ1PTC0_9MOLU</name>
<sequence length="206" mass="23788">MLSNLFGFFSNNSTLFLSALYSAVGLAALSGLGYSVYKSIKDENDRKDAAKELEEDLNAGITYTFKFKPYDGNKTGGKWKVYKYFESDKANLNQDLEIKELTSLSDDKNDTFFEFEYKANGKNENNKLIILFEKDEKIKREQGKEEPVFDGYSLDVYLWNFYNKKNKNSIDLYERFEKGKKVGTLVLKEKEKTNKNNGISIKIPSR</sequence>
<organism evidence="2 3">
    <name type="scientific">Mycoplasma phocimorsus</name>
    <dbReference type="NCBI Taxonomy" id="3045839"/>
    <lineage>
        <taxon>Bacteria</taxon>
        <taxon>Bacillati</taxon>
        <taxon>Mycoplasmatota</taxon>
        <taxon>Mollicutes</taxon>
        <taxon>Mycoplasmataceae</taxon>
        <taxon>Mycoplasma</taxon>
    </lineage>
</organism>
<comment type="caution">
    <text evidence="2">The sequence shown here is derived from an EMBL/GenBank/DDBJ whole genome shotgun (WGS) entry which is preliminary data.</text>
</comment>